<proteinExistence type="predicted"/>
<accession>A0A9P0CGS3</accession>
<organism evidence="4 5">
    <name type="scientific">Psylliodes chrysocephalus</name>
    <dbReference type="NCBI Taxonomy" id="3402493"/>
    <lineage>
        <taxon>Eukaryota</taxon>
        <taxon>Metazoa</taxon>
        <taxon>Ecdysozoa</taxon>
        <taxon>Arthropoda</taxon>
        <taxon>Hexapoda</taxon>
        <taxon>Insecta</taxon>
        <taxon>Pterygota</taxon>
        <taxon>Neoptera</taxon>
        <taxon>Endopterygota</taxon>
        <taxon>Coleoptera</taxon>
        <taxon>Polyphaga</taxon>
        <taxon>Cucujiformia</taxon>
        <taxon>Chrysomeloidea</taxon>
        <taxon>Chrysomelidae</taxon>
        <taxon>Galerucinae</taxon>
        <taxon>Alticini</taxon>
        <taxon>Psylliodes</taxon>
    </lineage>
</organism>
<evidence type="ECO:0000313" key="5">
    <source>
        <dbReference type="Proteomes" id="UP001153636"/>
    </source>
</evidence>
<keyword evidence="2" id="KW-0812">Transmembrane</keyword>
<name>A0A9P0CGS3_9CUCU</name>
<dbReference type="OrthoDB" id="6380108at2759"/>
<keyword evidence="3" id="KW-0732">Signal</keyword>
<feature type="signal peptide" evidence="3">
    <location>
        <begin position="1"/>
        <end position="16"/>
    </location>
</feature>
<dbReference type="Proteomes" id="UP001153636">
    <property type="component" value="Chromosome 14"/>
</dbReference>
<dbReference type="AlphaFoldDB" id="A0A9P0CGS3"/>
<dbReference type="EMBL" id="OV651826">
    <property type="protein sequence ID" value="CAH1103182.1"/>
    <property type="molecule type" value="Genomic_DNA"/>
</dbReference>
<evidence type="ECO:0000256" key="1">
    <source>
        <dbReference type="SAM" id="MobiDB-lite"/>
    </source>
</evidence>
<feature type="transmembrane region" description="Helical" evidence="2">
    <location>
        <begin position="202"/>
        <end position="223"/>
    </location>
</feature>
<gene>
    <name evidence="4" type="ORF">PSYICH_LOCUS4272</name>
</gene>
<keyword evidence="2" id="KW-1133">Transmembrane helix</keyword>
<feature type="chain" id="PRO_5040189235" evidence="3">
    <location>
        <begin position="17"/>
        <end position="341"/>
    </location>
</feature>
<sequence>MRQITLLLLVFCNVYCQESAQYLQNAVRDLRKLNYIQTLRRVDTKMSQSPIKGEKIPISADRRIQQSSGGIPPLSLTKGELLSLYENAIAKGDTLKLDAGDNTFVNAAVHELDEHEDHLPLKEPKKDGYYYYYYPIKSFIDEMTSQTSGSSHDYHSYKYTKPVHVYTTTQKPPYTLHSHHHEHNVNIKKEIVKKPENKLEPLFMAISGFVGMAVMFVLSLVVLPKFGKPNNKKIVWPKTVDMDELARLALNAIEGSDCRERFACELSKTARNFNMTENRFIKLLKRLAPGTFGKHIDRFTNYGNRQLQCTLIPCIKRLPQKTQRPVKKTPVRKKHVARNKK</sequence>
<feature type="compositionally biased region" description="Basic residues" evidence="1">
    <location>
        <begin position="324"/>
        <end position="341"/>
    </location>
</feature>
<protein>
    <submittedName>
        <fullName evidence="4">Uncharacterized protein</fullName>
    </submittedName>
</protein>
<keyword evidence="2" id="KW-0472">Membrane</keyword>
<feature type="region of interest" description="Disordered" evidence="1">
    <location>
        <begin position="321"/>
        <end position="341"/>
    </location>
</feature>
<evidence type="ECO:0000256" key="3">
    <source>
        <dbReference type="SAM" id="SignalP"/>
    </source>
</evidence>
<evidence type="ECO:0000256" key="2">
    <source>
        <dbReference type="SAM" id="Phobius"/>
    </source>
</evidence>
<keyword evidence="5" id="KW-1185">Reference proteome</keyword>
<evidence type="ECO:0000313" key="4">
    <source>
        <dbReference type="EMBL" id="CAH1103182.1"/>
    </source>
</evidence>
<reference evidence="4" key="1">
    <citation type="submission" date="2022-01" db="EMBL/GenBank/DDBJ databases">
        <authorList>
            <person name="King R."/>
        </authorList>
    </citation>
    <scope>NUCLEOTIDE SEQUENCE</scope>
</reference>